<keyword evidence="3" id="KW-1185">Reference proteome</keyword>
<dbReference type="AlphaFoldDB" id="A0AAP0FB95"/>
<dbReference type="Proteomes" id="UP001420932">
    <property type="component" value="Unassembled WGS sequence"/>
</dbReference>
<name>A0AAP0FB95_9MAGN</name>
<accession>A0AAP0FB95</accession>
<comment type="caution">
    <text evidence="2">The sequence shown here is derived from an EMBL/GenBank/DDBJ whole genome shotgun (WGS) entry which is preliminary data.</text>
</comment>
<evidence type="ECO:0000259" key="1">
    <source>
        <dbReference type="Pfam" id="PF14111"/>
    </source>
</evidence>
<evidence type="ECO:0000313" key="3">
    <source>
        <dbReference type="Proteomes" id="UP001420932"/>
    </source>
</evidence>
<protein>
    <recommendedName>
        <fullName evidence="1">DUF4283 domain-containing protein</fullName>
    </recommendedName>
</protein>
<proteinExistence type="predicted"/>
<sequence length="240" mass="27240">MVSTEKGETFEEVLDIPHRDLFKGLAKEKGSRFSDEDELLDRSTKKKKLALVMVQTEHKDGVPATATFRDKMAGDSSCSQKEVPMSSLEEFSSFLPHIPKSRMPIDTLDIHIGELEIIGLDQRFLIVKFTLEDDYVRVLSEGPWVILDHYVGVQRWKPAFNPFTARFVSMPVMQLQHTLKPIIGLTNPKGLLRLHQYPPQWAVLCPSSEKKQLPIITTSPIVILRGVRVLDPCSMLEYAP</sequence>
<organism evidence="2 3">
    <name type="scientific">Stephania yunnanensis</name>
    <dbReference type="NCBI Taxonomy" id="152371"/>
    <lineage>
        <taxon>Eukaryota</taxon>
        <taxon>Viridiplantae</taxon>
        <taxon>Streptophyta</taxon>
        <taxon>Embryophyta</taxon>
        <taxon>Tracheophyta</taxon>
        <taxon>Spermatophyta</taxon>
        <taxon>Magnoliopsida</taxon>
        <taxon>Ranunculales</taxon>
        <taxon>Menispermaceae</taxon>
        <taxon>Menispermoideae</taxon>
        <taxon>Cissampelideae</taxon>
        <taxon>Stephania</taxon>
    </lineage>
</organism>
<gene>
    <name evidence="2" type="ORF">Syun_023133</name>
</gene>
<evidence type="ECO:0000313" key="2">
    <source>
        <dbReference type="EMBL" id="KAK9107122.1"/>
    </source>
</evidence>
<dbReference type="EMBL" id="JBBNAF010000010">
    <property type="protein sequence ID" value="KAK9107122.1"/>
    <property type="molecule type" value="Genomic_DNA"/>
</dbReference>
<reference evidence="2 3" key="1">
    <citation type="submission" date="2024-01" db="EMBL/GenBank/DDBJ databases">
        <title>Genome assemblies of Stephania.</title>
        <authorList>
            <person name="Yang L."/>
        </authorList>
    </citation>
    <scope>NUCLEOTIDE SEQUENCE [LARGE SCALE GENOMIC DNA]</scope>
    <source>
        <strain evidence="2">YNDBR</strain>
        <tissue evidence="2">Leaf</tissue>
    </source>
</reference>
<dbReference type="InterPro" id="IPR025558">
    <property type="entry name" value="DUF4283"/>
</dbReference>
<dbReference type="Pfam" id="PF14111">
    <property type="entry name" value="DUF4283"/>
    <property type="match status" value="1"/>
</dbReference>
<feature type="domain" description="DUF4283" evidence="1">
    <location>
        <begin position="112"/>
        <end position="162"/>
    </location>
</feature>